<protein>
    <submittedName>
        <fullName evidence="3">Uncharacterized protein</fullName>
    </submittedName>
</protein>
<accession>A0A915J270</accession>
<evidence type="ECO:0000256" key="1">
    <source>
        <dbReference type="SAM" id="MobiDB-lite"/>
    </source>
</evidence>
<reference evidence="3" key="1">
    <citation type="submission" date="2022-11" db="UniProtKB">
        <authorList>
            <consortium name="WormBaseParasite"/>
        </authorList>
    </citation>
    <scope>IDENTIFICATION</scope>
</reference>
<dbReference type="AlphaFoldDB" id="A0A915J270"/>
<evidence type="ECO:0000313" key="2">
    <source>
        <dbReference type="Proteomes" id="UP000887565"/>
    </source>
</evidence>
<evidence type="ECO:0000313" key="3">
    <source>
        <dbReference type="WBParaSite" id="nRc.2.0.1.t19978-RA"/>
    </source>
</evidence>
<feature type="region of interest" description="Disordered" evidence="1">
    <location>
        <begin position="1"/>
        <end position="36"/>
    </location>
</feature>
<dbReference type="Proteomes" id="UP000887565">
    <property type="component" value="Unplaced"/>
</dbReference>
<feature type="compositionally biased region" description="Polar residues" evidence="1">
    <location>
        <begin position="1"/>
        <end position="33"/>
    </location>
</feature>
<proteinExistence type="predicted"/>
<sequence length="75" mass="8121">MATDLISLTSGNSSATYLSNQKPCHTSSDSVGRQSDRAEILLQSGVGRRRLTPDCNFDRINSASDSSLLVMKLMD</sequence>
<dbReference type="WBParaSite" id="nRc.2.0.1.t19978-RA">
    <property type="protein sequence ID" value="nRc.2.0.1.t19978-RA"/>
    <property type="gene ID" value="nRc.2.0.1.g19978"/>
</dbReference>
<keyword evidence="2" id="KW-1185">Reference proteome</keyword>
<name>A0A915J270_ROMCU</name>
<organism evidence="2 3">
    <name type="scientific">Romanomermis culicivorax</name>
    <name type="common">Nematode worm</name>
    <dbReference type="NCBI Taxonomy" id="13658"/>
    <lineage>
        <taxon>Eukaryota</taxon>
        <taxon>Metazoa</taxon>
        <taxon>Ecdysozoa</taxon>
        <taxon>Nematoda</taxon>
        <taxon>Enoplea</taxon>
        <taxon>Dorylaimia</taxon>
        <taxon>Mermithida</taxon>
        <taxon>Mermithoidea</taxon>
        <taxon>Mermithidae</taxon>
        <taxon>Romanomermis</taxon>
    </lineage>
</organism>